<protein>
    <submittedName>
        <fullName evidence="1">Uncharacterized protein</fullName>
    </submittedName>
</protein>
<dbReference type="AlphaFoldDB" id="A0A5B7IN68"/>
<evidence type="ECO:0000313" key="2">
    <source>
        <dbReference type="Proteomes" id="UP000324222"/>
    </source>
</evidence>
<organism evidence="1 2">
    <name type="scientific">Portunus trituberculatus</name>
    <name type="common">Swimming crab</name>
    <name type="synonym">Neptunus trituberculatus</name>
    <dbReference type="NCBI Taxonomy" id="210409"/>
    <lineage>
        <taxon>Eukaryota</taxon>
        <taxon>Metazoa</taxon>
        <taxon>Ecdysozoa</taxon>
        <taxon>Arthropoda</taxon>
        <taxon>Crustacea</taxon>
        <taxon>Multicrustacea</taxon>
        <taxon>Malacostraca</taxon>
        <taxon>Eumalacostraca</taxon>
        <taxon>Eucarida</taxon>
        <taxon>Decapoda</taxon>
        <taxon>Pleocyemata</taxon>
        <taxon>Brachyura</taxon>
        <taxon>Eubrachyura</taxon>
        <taxon>Portunoidea</taxon>
        <taxon>Portunidae</taxon>
        <taxon>Portuninae</taxon>
        <taxon>Portunus</taxon>
    </lineage>
</organism>
<reference evidence="1 2" key="1">
    <citation type="submission" date="2019-05" db="EMBL/GenBank/DDBJ databases">
        <title>Another draft genome of Portunus trituberculatus and its Hox gene families provides insights of decapod evolution.</title>
        <authorList>
            <person name="Jeong J.-H."/>
            <person name="Song I."/>
            <person name="Kim S."/>
            <person name="Choi T."/>
            <person name="Kim D."/>
            <person name="Ryu S."/>
            <person name="Kim W."/>
        </authorList>
    </citation>
    <scope>NUCLEOTIDE SEQUENCE [LARGE SCALE GENOMIC DNA]</scope>
    <source>
        <tissue evidence="1">Muscle</tissue>
    </source>
</reference>
<sequence length="159" mass="16897">MLRLTWSGSLLRRSALRGAGATVWEGSGGVRVMVPLLMCQYATPLYPTGGTGTGTGTTTTTLLCHCPHHTSPSAAVFTPPPPSAAVLTTLPLPLSSPHSSLSHIPSMINLEVQVRVRAEDSGDNACPLFLPFYLDTHTPERINCRHLVKGANTYVPPQA</sequence>
<dbReference type="Proteomes" id="UP000324222">
    <property type="component" value="Unassembled WGS sequence"/>
</dbReference>
<accession>A0A5B7IN68</accession>
<proteinExistence type="predicted"/>
<comment type="caution">
    <text evidence="1">The sequence shown here is derived from an EMBL/GenBank/DDBJ whole genome shotgun (WGS) entry which is preliminary data.</text>
</comment>
<keyword evidence="2" id="KW-1185">Reference proteome</keyword>
<dbReference type="EMBL" id="VSRR010061426">
    <property type="protein sequence ID" value="MPC83076.1"/>
    <property type="molecule type" value="Genomic_DNA"/>
</dbReference>
<gene>
    <name evidence="1" type="ORF">E2C01_077767</name>
</gene>
<evidence type="ECO:0000313" key="1">
    <source>
        <dbReference type="EMBL" id="MPC83076.1"/>
    </source>
</evidence>
<name>A0A5B7IN68_PORTR</name>